<proteinExistence type="predicted"/>
<evidence type="ECO:0000259" key="1">
    <source>
        <dbReference type="PROSITE" id="PS51819"/>
    </source>
</evidence>
<keyword evidence="3" id="KW-1185">Reference proteome</keyword>
<dbReference type="Pfam" id="PF18029">
    <property type="entry name" value="Glyoxalase_6"/>
    <property type="match status" value="1"/>
</dbReference>
<dbReference type="InterPro" id="IPR037523">
    <property type="entry name" value="VOC_core"/>
</dbReference>
<dbReference type="Proteomes" id="UP001369736">
    <property type="component" value="Unassembled WGS sequence"/>
</dbReference>
<dbReference type="EMBL" id="JBBEGM010000008">
    <property type="protein sequence ID" value="MEJ2863411.1"/>
    <property type="molecule type" value="Genomic_DNA"/>
</dbReference>
<evidence type="ECO:0000313" key="2">
    <source>
        <dbReference type="EMBL" id="MEJ2863411.1"/>
    </source>
</evidence>
<feature type="domain" description="VOC" evidence="1">
    <location>
        <begin position="4"/>
        <end position="117"/>
    </location>
</feature>
<dbReference type="PANTHER" id="PTHR33993">
    <property type="entry name" value="GLYOXALASE-RELATED"/>
    <property type="match status" value="1"/>
</dbReference>
<comment type="caution">
    <text evidence="2">The sequence shown here is derived from an EMBL/GenBank/DDBJ whole genome shotgun (WGS) entry which is preliminary data.</text>
</comment>
<evidence type="ECO:0000313" key="3">
    <source>
        <dbReference type="Proteomes" id="UP001369736"/>
    </source>
</evidence>
<sequence length="119" mass="12456">MTRPAAWVDITATDAARSRAFYGELFGWPFDVVEEIDYGVVAPGPERLPGGVGQAGDGNRHPVGMVTYFIVDDVPTALARALGLGATTAVEPWDVPGMGTMAVVLDPDGTRVGLWAPAS</sequence>
<dbReference type="SUPFAM" id="SSF54593">
    <property type="entry name" value="Glyoxalase/Bleomycin resistance protein/Dihydroxybiphenyl dioxygenase"/>
    <property type="match status" value="1"/>
</dbReference>
<dbReference type="PANTHER" id="PTHR33993:SF14">
    <property type="entry name" value="GB|AAF24581.1"/>
    <property type="match status" value="1"/>
</dbReference>
<organism evidence="2 3">
    <name type="scientific">Actinomycetospora flava</name>
    <dbReference type="NCBI Taxonomy" id="3129232"/>
    <lineage>
        <taxon>Bacteria</taxon>
        <taxon>Bacillati</taxon>
        <taxon>Actinomycetota</taxon>
        <taxon>Actinomycetes</taxon>
        <taxon>Pseudonocardiales</taxon>
        <taxon>Pseudonocardiaceae</taxon>
        <taxon>Actinomycetospora</taxon>
    </lineage>
</organism>
<protein>
    <submittedName>
        <fullName evidence="2">VOC family protein</fullName>
    </submittedName>
</protein>
<dbReference type="InterPro" id="IPR029068">
    <property type="entry name" value="Glyas_Bleomycin-R_OHBP_Dase"/>
</dbReference>
<dbReference type="RefSeq" id="WP_337704774.1">
    <property type="nucleotide sequence ID" value="NZ_JBBEGM010000008.1"/>
</dbReference>
<dbReference type="CDD" id="cd07247">
    <property type="entry name" value="SgaA_N_like"/>
    <property type="match status" value="1"/>
</dbReference>
<dbReference type="Gene3D" id="3.10.180.10">
    <property type="entry name" value="2,3-Dihydroxybiphenyl 1,2-Dioxygenase, domain 1"/>
    <property type="match status" value="1"/>
</dbReference>
<dbReference type="InterPro" id="IPR041581">
    <property type="entry name" value="Glyoxalase_6"/>
</dbReference>
<name>A0ABU8M8F1_9PSEU</name>
<gene>
    <name evidence="2" type="ORF">WCD58_19760</name>
</gene>
<reference evidence="2 3" key="1">
    <citation type="submission" date="2024-03" db="EMBL/GenBank/DDBJ databases">
        <title>Actinomycetospora sp. OC33-EN07, a novel actinomycete isolated from wild orchid (Aerides multiflora).</title>
        <authorList>
            <person name="Suriyachadkun C."/>
        </authorList>
    </citation>
    <scope>NUCLEOTIDE SEQUENCE [LARGE SCALE GENOMIC DNA]</scope>
    <source>
        <strain evidence="2 3">OC33-EN07</strain>
    </source>
</reference>
<accession>A0ABU8M8F1</accession>
<dbReference type="InterPro" id="IPR052164">
    <property type="entry name" value="Anthracycline_SecMetBiosynth"/>
</dbReference>
<dbReference type="PROSITE" id="PS51819">
    <property type="entry name" value="VOC"/>
    <property type="match status" value="1"/>
</dbReference>